<sequence>MNDSPEILRMLSAERDRYVLEALDLERRLSFIRHQINSIEGLISGYAQEDQMYHPLGRLSSLSSTQAFLQESLSPINRHLENQNLEVPIQPIVETIPSPPINNVTATNNVTTNAKPNLSDIPKLNITRKPGTLPLLPQYQEYSVQNAILILMRYNPTTHFHVDAIVRDLYGDGLDEEQFKIAKATVSKMLSTGTQSGMWFRVLHTQGVYTLTYEKGSTSKPPKRR</sequence>
<name>A0A2A2TGD9_9CYAN</name>
<comment type="caution">
    <text evidence="1">The sequence shown here is derived from an EMBL/GenBank/DDBJ whole genome shotgun (WGS) entry which is preliminary data.</text>
</comment>
<dbReference type="EMBL" id="NTFS01000210">
    <property type="protein sequence ID" value="PAX52698.1"/>
    <property type="molecule type" value="Genomic_DNA"/>
</dbReference>
<dbReference type="Proteomes" id="UP000218238">
    <property type="component" value="Unassembled WGS sequence"/>
</dbReference>
<keyword evidence="2" id="KW-1185">Reference proteome</keyword>
<accession>A0A2A2TGD9</accession>
<gene>
    <name evidence="1" type="ORF">CK510_17935</name>
</gene>
<protein>
    <submittedName>
        <fullName evidence="1">Uncharacterized protein</fullName>
    </submittedName>
</protein>
<proteinExistence type="predicted"/>
<evidence type="ECO:0000313" key="2">
    <source>
        <dbReference type="Proteomes" id="UP000218238"/>
    </source>
</evidence>
<dbReference type="OrthoDB" id="512013at2"/>
<organism evidence="1 2">
    <name type="scientific">Brunnivagina elsteri CCALA 953</name>
    <dbReference type="NCBI Taxonomy" id="987040"/>
    <lineage>
        <taxon>Bacteria</taxon>
        <taxon>Bacillati</taxon>
        <taxon>Cyanobacteriota</taxon>
        <taxon>Cyanophyceae</taxon>
        <taxon>Nostocales</taxon>
        <taxon>Calotrichaceae</taxon>
        <taxon>Brunnivagina</taxon>
    </lineage>
</organism>
<dbReference type="AlphaFoldDB" id="A0A2A2TGD9"/>
<evidence type="ECO:0000313" key="1">
    <source>
        <dbReference type="EMBL" id="PAX52698.1"/>
    </source>
</evidence>
<reference evidence="1 2" key="1">
    <citation type="submission" date="2017-08" db="EMBL/GenBank/DDBJ databases">
        <title>Draft genome sequence of filamentous cyanobacterium Calothrix elsteri CCALA 953.</title>
        <authorList>
            <person name="Gagunashvili A.N."/>
            <person name="Elster J."/>
            <person name="Andresson O.S."/>
        </authorList>
    </citation>
    <scope>NUCLEOTIDE SEQUENCE [LARGE SCALE GENOMIC DNA]</scope>
    <source>
        <strain evidence="1 2">CCALA 953</strain>
    </source>
</reference>
<dbReference type="RefSeq" id="WP_095723005.1">
    <property type="nucleotide sequence ID" value="NZ_NTFS01000210.1"/>
</dbReference>